<name>A0A6J4NAV2_9BACT</name>
<protein>
    <submittedName>
        <fullName evidence="2">Uncharacterized protein</fullName>
    </submittedName>
</protein>
<evidence type="ECO:0000313" key="2">
    <source>
        <dbReference type="EMBL" id="CAA9382478.1"/>
    </source>
</evidence>
<dbReference type="AlphaFoldDB" id="A0A6J4NAV2"/>
<organism evidence="2">
    <name type="scientific">uncultured Phycisphaerae bacterium</name>
    <dbReference type="NCBI Taxonomy" id="904963"/>
    <lineage>
        <taxon>Bacteria</taxon>
        <taxon>Pseudomonadati</taxon>
        <taxon>Planctomycetota</taxon>
        <taxon>Phycisphaerae</taxon>
        <taxon>environmental samples</taxon>
    </lineage>
</organism>
<sequence>AAGIQKLEGVLLLCRGDASTERGGAPTAAHYALEYHLRIEDGRVRPAASRFWMAALYFTYDLTDDELWQWFSPEPLPTIPDGFRAGADDGAGRARGPAAGARPRARRGPPVT</sequence>
<feature type="non-terminal residue" evidence="2">
    <location>
        <position position="1"/>
    </location>
</feature>
<proteinExistence type="predicted"/>
<feature type="compositionally biased region" description="Basic residues" evidence="1">
    <location>
        <begin position="103"/>
        <end position="112"/>
    </location>
</feature>
<gene>
    <name evidence="2" type="ORF">AVDCRST_MAG64-746</name>
</gene>
<accession>A0A6J4NAV2</accession>
<reference evidence="2" key="1">
    <citation type="submission" date="2020-02" db="EMBL/GenBank/DDBJ databases">
        <authorList>
            <person name="Meier V. D."/>
        </authorList>
    </citation>
    <scope>NUCLEOTIDE SEQUENCE</scope>
    <source>
        <strain evidence="2">AVDCRST_MAG64</strain>
    </source>
</reference>
<evidence type="ECO:0000256" key="1">
    <source>
        <dbReference type="SAM" id="MobiDB-lite"/>
    </source>
</evidence>
<dbReference type="EMBL" id="CADCUQ010000183">
    <property type="protein sequence ID" value="CAA9382478.1"/>
    <property type="molecule type" value="Genomic_DNA"/>
</dbReference>
<feature type="region of interest" description="Disordered" evidence="1">
    <location>
        <begin position="79"/>
        <end position="112"/>
    </location>
</feature>